<organism evidence="2">
    <name type="scientific">Tanacetum cinerariifolium</name>
    <name type="common">Dalmatian daisy</name>
    <name type="synonym">Chrysanthemum cinerariifolium</name>
    <dbReference type="NCBI Taxonomy" id="118510"/>
    <lineage>
        <taxon>Eukaryota</taxon>
        <taxon>Viridiplantae</taxon>
        <taxon>Streptophyta</taxon>
        <taxon>Embryophyta</taxon>
        <taxon>Tracheophyta</taxon>
        <taxon>Spermatophyta</taxon>
        <taxon>Magnoliopsida</taxon>
        <taxon>eudicotyledons</taxon>
        <taxon>Gunneridae</taxon>
        <taxon>Pentapetalae</taxon>
        <taxon>asterids</taxon>
        <taxon>campanulids</taxon>
        <taxon>Asterales</taxon>
        <taxon>Asteraceae</taxon>
        <taxon>Asteroideae</taxon>
        <taxon>Anthemideae</taxon>
        <taxon>Anthemidinae</taxon>
        <taxon>Tanacetum</taxon>
    </lineage>
</organism>
<evidence type="ECO:0000259" key="1">
    <source>
        <dbReference type="Pfam" id="PF26130"/>
    </source>
</evidence>
<protein>
    <submittedName>
        <fullName evidence="2">Transposase, mutator type</fullName>
    </submittedName>
</protein>
<name>A0A6L2LKY6_TANCI</name>
<dbReference type="AlphaFoldDB" id="A0A6L2LKY6"/>
<comment type="caution">
    <text evidence="2">The sequence shown here is derived from an EMBL/GenBank/DDBJ whole genome shotgun (WGS) entry which is preliminary data.</text>
</comment>
<reference evidence="2" key="1">
    <citation type="journal article" date="2019" name="Sci. Rep.">
        <title>Draft genome of Tanacetum cinerariifolium, the natural source of mosquito coil.</title>
        <authorList>
            <person name="Yamashiro T."/>
            <person name="Shiraishi A."/>
            <person name="Satake H."/>
            <person name="Nakayama K."/>
        </authorList>
    </citation>
    <scope>NUCLEOTIDE SEQUENCE</scope>
</reference>
<feature type="domain" description="PB1-like" evidence="1">
    <location>
        <begin position="130"/>
        <end position="229"/>
    </location>
</feature>
<dbReference type="InterPro" id="IPR058594">
    <property type="entry name" value="PB1-like_dom_pln"/>
</dbReference>
<dbReference type="Pfam" id="PF26130">
    <property type="entry name" value="PB1-like"/>
    <property type="match status" value="1"/>
</dbReference>
<evidence type="ECO:0000313" key="2">
    <source>
        <dbReference type="EMBL" id="GEU61800.1"/>
    </source>
</evidence>
<gene>
    <name evidence="2" type="ORF">Tci_033778</name>
</gene>
<accession>A0A6L2LKY6</accession>
<proteinExistence type="predicted"/>
<dbReference type="EMBL" id="BKCJ010004564">
    <property type="protein sequence ID" value="GEU61800.1"/>
    <property type="molecule type" value="Genomic_DNA"/>
</dbReference>
<sequence>MTTVASPCNMISFSDFLLGENLTFSKKTKKNMDQMNSWKWVLEKCELDEIDQFEFMSVMKVKNVGFVGDSLNENFVENKFLVLLHRSSLLLHLPLTHAILVVVLPRLIMEKLSFDLNVPKESSDSDEAAQYVSFVIHHGGCFTPTPSRSYVGGHVSSVDVVNIYEFCLHDLEEMVVKLGYGVADLMYYHFLRPRLGLDYGLHHLIVDADVLELAKYVKDSKIILVYVEHGSANVDSSIFVTPKKRVAIAIDNHF</sequence>